<dbReference type="Pfam" id="PF08282">
    <property type="entry name" value="Hydrolase_3"/>
    <property type="match status" value="1"/>
</dbReference>
<dbReference type="InterPro" id="IPR036412">
    <property type="entry name" value="HAD-like_sf"/>
</dbReference>
<evidence type="ECO:0000313" key="2">
    <source>
        <dbReference type="Proteomes" id="UP000471298"/>
    </source>
</evidence>
<sequence length="108" mass="12326">MLSDRAQIQNRSKSFKANAVQLALLHNLLAIDADTAKQRVLFIGDSHNDAVMFNYFDLSVGVANVMDCIETLAHRPKYITQQTERQGFVELAEWLLDNQSDEEKHHLI</sequence>
<dbReference type="EMBL" id="WHNW01000005">
    <property type="protein sequence ID" value="MPV86244.1"/>
    <property type="molecule type" value="Genomic_DNA"/>
</dbReference>
<proteinExistence type="predicted"/>
<dbReference type="Proteomes" id="UP000471298">
    <property type="component" value="Unassembled WGS sequence"/>
</dbReference>
<organism evidence="1 2">
    <name type="scientific">Ostreibacterium oceani</name>
    <dbReference type="NCBI Taxonomy" id="2654998"/>
    <lineage>
        <taxon>Bacteria</taxon>
        <taxon>Pseudomonadati</taxon>
        <taxon>Pseudomonadota</taxon>
        <taxon>Gammaproteobacteria</taxon>
        <taxon>Cardiobacteriales</taxon>
        <taxon>Ostreibacteriaceae</taxon>
        <taxon>Ostreibacterium</taxon>
    </lineage>
</organism>
<dbReference type="InParanoid" id="A0A6N7ETV5"/>
<dbReference type="RefSeq" id="WP_152810245.1">
    <property type="nucleotide sequence ID" value="NZ_WHNW01000005.1"/>
</dbReference>
<dbReference type="AlphaFoldDB" id="A0A6N7ETV5"/>
<name>A0A6N7ETV5_9GAMM</name>
<dbReference type="Gene3D" id="3.40.50.1000">
    <property type="entry name" value="HAD superfamily/HAD-like"/>
    <property type="match status" value="1"/>
</dbReference>
<dbReference type="InterPro" id="IPR023214">
    <property type="entry name" value="HAD_sf"/>
</dbReference>
<dbReference type="SUPFAM" id="SSF56784">
    <property type="entry name" value="HAD-like"/>
    <property type="match status" value="1"/>
</dbReference>
<dbReference type="GO" id="GO:0016787">
    <property type="term" value="F:hydrolase activity"/>
    <property type="evidence" value="ECO:0007669"/>
    <property type="project" value="UniProtKB-KW"/>
</dbReference>
<gene>
    <name evidence="1" type="ORF">GCU85_05805</name>
</gene>
<protein>
    <submittedName>
        <fullName evidence="1">HAD hydrolase family protein</fullName>
    </submittedName>
</protein>
<comment type="caution">
    <text evidence="1">The sequence shown here is derived from an EMBL/GenBank/DDBJ whole genome shotgun (WGS) entry which is preliminary data.</text>
</comment>
<reference evidence="1 2" key="1">
    <citation type="submission" date="2019-10" db="EMBL/GenBank/DDBJ databases">
        <title>Cardiobacteriales fam. a chemoheterotrophic member of the order Cardiobacteriales, and proposal of Cardiobacteriales fam. nov.</title>
        <authorList>
            <person name="Wang C."/>
        </authorList>
    </citation>
    <scope>NUCLEOTIDE SEQUENCE [LARGE SCALE GENOMIC DNA]</scope>
    <source>
        <strain evidence="1 2">ML27</strain>
    </source>
</reference>
<evidence type="ECO:0000313" key="1">
    <source>
        <dbReference type="EMBL" id="MPV86244.1"/>
    </source>
</evidence>
<keyword evidence="2" id="KW-1185">Reference proteome</keyword>
<accession>A0A6N7ETV5</accession>
<keyword evidence="1" id="KW-0378">Hydrolase</keyword>